<evidence type="ECO:0000256" key="7">
    <source>
        <dbReference type="ARBA" id="ARBA00022840"/>
    </source>
</evidence>
<dbReference type="InterPro" id="IPR007693">
    <property type="entry name" value="DNA_helicase_DnaB-like_N"/>
</dbReference>
<evidence type="ECO:0000313" key="14">
    <source>
        <dbReference type="EMBL" id="TFW33591.1"/>
    </source>
</evidence>
<protein>
    <recommendedName>
        <fullName evidence="11 12">Replicative DNA helicase</fullName>
        <ecNumber evidence="11 12">5.6.2.3</ecNumber>
    </recommendedName>
</protein>
<evidence type="ECO:0000256" key="6">
    <source>
        <dbReference type="ARBA" id="ARBA00022806"/>
    </source>
</evidence>
<comment type="catalytic activity">
    <reaction evidence="10 12">
        <text>ATP + H2O = ADP + phosphate + H(+)</text>
        <dbReference type="Rhea" id="RHEA:13065"/>
        <dbReference type="ChEBI" id="CHEBI:15377"/>
        <dbReference type="ChEBI" id="CHEBI:15378"/>
        <dbReference type="ChEBI" id="CHEBI:30616"/>
        <dbReference type="ChEBI" id="CHEBI:43474"/>
        <dbReference type="ChEBI" id="CHEBI:456216"/>
        <dbReference type="EC" id="5.6.2.3"/>
    </reaction>
</comment>
<comment type="function">
    <text evidence="12">The main replicative DNA helicase, it participates in initiation and elongation during chromosome replication. Travels ahead of the DNA replisome, separating dsDNA into templates for DNA synthesis. A processive ATP-dependent 5'-3' DNA helicase it has DNA-dependent ATPase activity.</text>
</comment>
<evidence type="ECO:0000256" key="9">
    <source>
        <dbReference type="ARBA" id="ARBA00023235"/>
    </source>
</evidence>
<keyword evidence="5 12" id="KW-0378">Hydrolase</keyword>
<dbReference type="SUPFAM" id="SSF48024">
    <property type="entry name" value="N-terminal domain of DnaB helicase"/>
    <property type="match status" value="1"/>
</dbReference>
<dbReference type="Proteomes" id="UP000297258">
    <property type="component" value="Unassembled WGS sequence"/>
</dbReference>
<dbReference type="InterPro" id="IPR016136">
    <property type="entry name" value="DNA_helicase_N/primase_C"/>
</dbReference>
<dbReference type="AlphaFoldDB" id="A0A4Y9T323"/>
<dbReference type="GO" id="GO:1990077">
    <property type="term" value="C:primosome complex"/>
    <property type="evidence" value="ECO:0007669"/>
    <property type="project" value="UniProtKB-UniRule"/>
</dbReference>
<sequence>MSNALAVLPHSIEAEQSVLGALLTDSQGVDNMVPLKPEHFYLADHAIIFEEILRQIDSGPSCDVISMMAALDGRIKDCGSYLISLVNSTPSAANIRRYSEIVREKAIKRALVFFGRQIAESAGASRETADAMLDQASSEIERLSSGQTKFVPVHAGADMSDYFRELDRRLEGLGTRIPTGFVEIDAKLNGGVAPGELIVVAARPKMGKTGFALNVACNVARHSSVLFLSMEMPRQQLHDRNVAYLGRIPLPHLLQPSRLDQQEWERVTETIQALNSMRLYLDDQGGLRLFDIKMKAKAMKRRHGLDLLIIDYLQLMDGEGDTRNAQIEGITRGLKSLAKELEIGIILLSQLNRDLEKRPNRRPQPSDLRDSGAIEQDADAVIFLYRDEVYDPNSIDQGICEVDIALCRQGAPGRVGLRYVGEQTRFESLPRPWRPQEQAQIKKGLAARL</sequence>
<evidence type="ECO:0000256" key="12">
    <source>
        <dbReference type="RuleBase" id="RU362085"/>
    </source>
</evidence>
<dbReference type="PROSITE" id="PS51199">
    <property type="entry name" value="SF4_HELICASE"/>
    <property type="match status" value="1"/>
</dbReference>
<evidence type="ECO:0000256" key="5">
    <source>
        <dbReference type="ARBA" id="ARBA00022801"/>
    </source>
</evidence>
<proteinExistence type="inferred from homology"/>
<dbReference type="Gene3D" id="1.10.860.10">
    <property type="entry name" value="DNAb Helicase, Chain A"/>
    <property type="match status" value="1"/>
</dbReference>
<dbReference type="OrthoDB" id="8873702at2"/>
<dbReference type="InterPro" id="IPR027417">
    <property type="entry name" value="P-loop_NTPase"/>
</dbReference>
<evidence type="ECO:0000256" key="8">
    <source>
        <dbReference type="ARBA" id="ARBA00023125"/>
    </source>
</evidence>
<dbReference type="EMBL" id="SPUM01000038">
    <property type="protein sequence ID" value="TFW33591.1"/>
    <property type="molecule type" value="Genomic_DNA"/>
</dbReference>
<dbReference type="GO" id="GO:0043139">
    <property type="term" value="F:5'-3' DNA helicase activity"/>
    <property type="evidence" value="ECO:0007669"/>
    <property type="project" value="UniProtKB-EC"/>
</dbReference>
<keyword evidence="7 12" id="KW-0067">ATP-binding</keyword>
<dbReference type="EC" id="5.6.2.3" evidence="11 12"/>
<keyword evidence="4 12" id="KW-0547">Nucleotide-binding</keyword>
<dbReference type="InterPro" id="IPR036185">
    <property type="entry name" value="DNA_heli_DnaB-like_N_sf"/>
</dbReference>
<organism evidence="14 15">
    <name type="scientific">Massilia horti</name>
    <dbReference type="NCBI Taxonomy" id="2562153"/>
    <lineage>
        <taxon>Bacteria</taxon>
        <taxon>Pseudomonadati</taxon>
        <taxon>Pseudomonadota</taxon>
        <taxon>Betaproteobacteria</taxon>
        <taxon>Burkholderiales</taxon>
        <taxon>Oxalobacteraceae</taxon>
        <taxon>Telluria group</taxon>
        <taxon>Massilia</taxon>
    </lineage>
</organism>
<name>A0A4Y9T323_9BURK</name>
<keyword evidence="2 12" id="KW-0639">Primosome</keyword>
<keyword evidence="3 12" id="KW-0235">DNA replication</keyword>
<dbReference type="Pfam" id="PF03796">
    <property type="entry name" value="DnaB_C"/>
    <property type="match status" value="1"/>
</dbReference>
<evidence type="ECO:0000256" key="3">
    <source>
        <dbReference type="ARBA" id="ARBA00022705"/>
    </source>
</evidence>
<dbReference type="NCBIfam" id="TIGR00665">
    <property type="entry name" value="DnaB"/>
    <property type="match status" value="1"/>
</dbReference>
<keyword evidence="9" id="KW-0413">Isomerase</keyword>
<keyword evidence="6 12" id="KW-0347">Helicase</keyword>
<dbReference type="Pfam" id="PF00772">
    <property type="entry name" value="DnaB"/>
    <property type="match status" value="1"/>
</dbReference>
<keyword evidence="15" id="KW-1185">Reference proteome</keyword>
<dbReference type="InterPro" id="IPR007692">
    <property type="entry name" value="DNA_helicase_DnaB"/>
</dbReference>
<evidence type="ECO:0000256" key="2">
    <source>
        <dbReference type="ARBA" id="ARBA00022515"/>
    </source>
</evidence>
<comment type="similarity">
    <text evidence="1 12">Belongs to the helicase family. DnaB subfamily.</text>
</comment>
<feature type="domain" description="SF4 helicase" evidence="13">
    <location>
        <begin position="170"/>
        <end position="433"/>
    </location>
</feature>
<comment type="caution">
    <text evidence="14">The sequence shown here is derived from an EMBL/GenBank/DDBJ whole genome shotgun (WGS) entry which is preliminary data.</text>
</comment>
<gene>
    <name evidence="14" type="primary">dnaB</name>
    <name evidence="14" type="ORF">E4O92_06245</name>
</gene>
<dbReference type="SMART" id="SM00382">
    <property type="entry name" value="AAA"/>
    <property type="match status" value="1"/>
</dbReference>
<dbReference type="GO" id="GO:0016887">
    <property type="term" value="F:ATP hydrolysis activity"/>
    <property type="evidence" value="ECO:0007669"/>
    <property type="project" value="RHEA"/>
</dbReference>
<evidence type="ECO:0000259" key="13">
    <source>
        <dbReference type="PROSITE" id="PS51199"/>
    </source>
</evidence>
<dbReference type="GO" id="GO:0005524">
    <property type="term" value="F:ATP binding"/>
    <property type="evidence" value="ECO:0007669"/>
    <property type="project" value="UniProtKB-UniRule"/>
</dbReference>
<reference evidence="14 15" key="1">
    <citation type="submission" date="2019-03" db="EMBL/GenBank/DDBJ databases">
        <title>Draft genome of Massilia hortus sp. nov., a novel bacterial species of the Oxalobacteraceae family.</title>
        <authorList>
            <person name="Peta V."/>
            <person name="Raths R."/>
            <person name="Bucking H."/>
        </authorList>
    </citation>
    <scope>NUCLEOTIDE SEQUENCE [LARGE SCALE GENOMIC DNA]</scope>
    <source>
        <strain evidence="14 15">ONC3</strain>
    </source>
</reference>
<dbReference type="Gene3D" id="3.40.50.300">
    <property type="entry name" value="P-loop containing nucleotide triphosphate hydrolases"/>
    <property type="match status" value="1"/>
</dbReference>
<dbReference type="RefSeq" id="WP_135188890.1">
    <property type="nucleotide sequence ID" value="NZ_SPUM01000038.1"/>
</dbReference>
<keyword evidence="8 12" id="KW-0238">DNA-binding</keyword>
<dbReference type="InterPro" id="IPR003593">
    <property type="entry name" value="AAA+_ATPase"/>
</dbReference>
<evidence type="ECO:0000256" key="10">
    <source>
        <dbReference type="ARBA" id="ARBA00048954"/>
    </source>
</evidence>
<dbReference type="CDD" id="cd00984">
    <property type="entry name" value="DnaB_C"/>
    <property type="match status" value="1"/>
</dbReference>
<dbReference type="SUPFAM" id="SSF52540">
    <property type="entry name" value="P-loop containing nucleoside triphosphate hydrolases"/>
    <property type="match status" value="1"/>
</dbReference>
<dbReference type="GO" id="GO:0003677">
    <property type="term" value="F:DNA binding"/>
    <property type="evidence" value="ECO:0007669"/>
    <property type="project" value="UniProtKB-UniRule"/>
</dbReference>
<dbReference type="GO" id="GO:0005829">
    <property type="term" value="C:cytosol"/>
    <property type="evidence" value="ECO:0007669"/>
    <property type="project" value="TreeGrafter"/>
</dbReference>
<dbReference type="PANTHER" id="PTHR30153:SF2">
    <property type="entry name" value="REPLICATIVE DNA HELICASE"/>
    <property type="match status" value="1"/>
</dbReference>
<evidence type="ECO:0000256" key="11">
    <source>
        <dbReference type="NCBIfam" id="TIGR00665"/>
    </source>
</evidence>
<dbReference type="GO" id="GO:0006269">
    <property type="term" value="P:DNA replication, synthesis of primer"/>
    <property type="evidence" value="ECO:0007669"/>
    <property type="project" value="UniProtKB-UniRule"/>
</dbReference>
<evidence type="ECO:0000256" key="4">
    <source>
        <dbReference type="ARBA" id="ARBA00022741"/>
    </source>
</evidence>
<dbReference type="InterPro" id="IPR007694">
    <property type="entry name" value="DNA_helicase_DnaB-like_C"/>
</dbReference>
<evidence type="ECO:0000313" key="15">
    <source>
        <dbReference type="Proteomes" id="UP000297258"/>
    </source>
</evidence>
<evidence type="ECO:0000256" key="1">
    <source>
        <dbReference type="ARBA" id="ARBA00008428"/>
    </source>
</evidence>
<accession>A0A4Y9T323</accession>
<dbReference type="PANTHER" id="PTHR30153">
    <property type="entry name" value="REPLICATIVE DNA HELICASE DNAB"/>
    <property type="match status" value="1"/>
</dbReference>